<dbReference type="EMBL" id="JAPRAY010000007">
    <property type="protein sequence ID" value="MCZ0667188.1"/>
    <property type="molecule type" value="Genomic_DNA"/>
</dbReference>
<dbReference type="EMBL" id="QRTJ01000001">
    <property type="protein sequence ID" value="RGQ71402.1"/>
    <property type="molecule type" value="Genomic_DNA"/>
</dbReference>
<evidence type="ECO:0000313" key="25">
    <source>
        <dbReference type="Proteomes" id="UP001079535"/>
    </source>
</evidence>
<evidence type="ECO:0000313" key="8">
    <source>
        <dbReference type="EMBL" id="MDB8686836.1"/>
    </source>
</evidence>
<gene>
    <name evidence="18" type="ORF">DW142_04110</name>
    <name evidence="17" type="ORF">DW243_10975</name>
    <name evidence="16" type="ORF">DW812_02980</name>
    <name evidence="15" type="ORF">DWX36_02650</name>
    <name evidence="14" type="ORF">DWY88_00850</name>
    <name evidence="13" type="ORF">DXC31_00500</name>
    <name evidence="10" type="ORF">G4958_00250</name>
    <name evidence="12" type="ORF">G4981_00585</name>
    <name evidence="11" type="ORF">G4993_03275</name>
    <name evidence="5" type="ORF">LIQ08_01130</name>
    <name evidence="4" type="ORF">LIQ10_17290</name>
    <name evidence="9" type="ORF">O4N78_00635</name>
    <name evidence="7" type="ORF">OZZ16_13315</name>
    <name evidence="6" type="ORF">OZZ17_06465</name>
    <name evidence="8" type="ORF">PNW85_09125</name>
</gene>
<dbReference type="Proteomes" id="UP001297422">
    <property type="component" value="Unassembled WGS sequence"/>
</dbReference>
<evidence type="ECO:0000313" key="24">
    <source>
        <dbReference type="Proteomes" id="UP000286137"/>
    </source>
</evidence>
<dbReference type="SUPFAM" id="SSF53271">
    <property type="entry name" value="PRTase-like"/>
    <property type="match status" value="1"/>
</dbReference>
<dbReference type="EMBL" id="JAAIRY010000001">
    <property type="protein sequence ID" value="NSI63809.1"/>
    <property type="molecule type" value="Genomic_DNA"/>
</dbReference>
<dbReference type="Pfam" id="PF18912">
    <property type="entry name" value="DZR_2"/>
    <property type="match status" value="1"/>
</dbReference>
<dbReference type="EMBL" id="QRWQ01000002">
    <property type="protein sequence ID" value="RGT41204.1"/>
    <property type="molecule type" value="Genomic_DNA"/>
</dbReference>
<comment type="similarity">
    <text evidence="1">Belongs to the ComF/GntX family.</text>
</comment>
<reference evidence="4" key="4">
    <citation type="submission" date="2021-10" db="EMBL/GenBank/DDBJ databases">
        <title>Collection of gut derived symbiotic bacterial strains cultured from healthy donors.</title>
        <authorList>
            <person name="Lin H."/>
            <person name="Littmann E."/>
            <person name="Claire K."/>
            <person name="Pamer E."/>
        </authorList>
    </citation>
    <scope>NUCLEOTIDE SEQUENCE</scope>
    <source>
        <strain evidence="5">MSK.23.18</strain>
        <strain evidence="4">MSK.23.4</strain>
    </source>
</reference>
<comment type="caution">
    <text evidence="6">The sequence shown here is derived from an EMBL/GenBank/DDBJ whole genome shotgun (WGS) entry which is preliminary data.</text>
</comment>
<sequence length="224" mass="25847">MYPSVCPFCENVYKYGICPSCKEKIVYIRQPRCMKCGKPLRKEEQEYCRDCQKKKYAFEAGKSIWVHKAPVSQGIYRFKYKNRRCYGEIFAAEMAAELGDAVKQWKIEEIIPVPLHRSRQRIRGYNQAQILAEELGKRLDLPVNKDAVKRIQKTRPQKVLGSRDRIRNLKGAFGVTKSWIPKKCVLVIDDIYTTGNTIHRVAKVLKNAGAQKVYFLTISIGQGL</sequence>
<evidence type="ECO:0000313" key="9">
    <source>
        <dbReference type="EMBL" id="MDE1202098.1"/>
    </source>
</evidence>
<dbReference type="EMBL" id="QSIR01000002">
    <property type="protein sequence ID" value="RHD08865.1"/>
    <property type="molecule type" value="Genomic_DNA"/>
</dbReference>
<dbReference type="PANTHER" id="PTHR47505:SF1">
    <property type="entry name" value="DNA UTILIZATION PROTEIN YHGH"/>
    <property type="match status" value="1"/>
</dbReference>
<name>A0A396G8E1_MEDGN</name>
<dbReference type="RefSeq" id="WP_023923728.1">
    <property type="nucleotide sequence ID" value="NZ_AP031446.1"/>
</dbReference>
<evidence type="ECO:0000313" key="20">
    <source>
        <dbReference type="Proteomes" id="UP000283834"/>
    </source>
</evidence>
<feature type="domain" description="Double zinc ribbon" evidence="3">
    <location>
        <begin position="1"/>
        <end position="52"/>
    </location>
</feature>
<evidence type="ECO:0000313" key="11">
    <source>
        <dbReference type="EMBL" id="NSI57420.1"/>
    </source>
</evidence>
<dbReference type="Proteomes" id="UP000260808">
    <property type="component" value="Unassembled WGS sequence"/>
</dbReference>
<dbReference type="Pfam" id="PF00156">
    <property type="entry name" value="Pribosyltran"/>
    <property type="match status" value="1"/>
</dbReference>
<dbReference type="GeneID" id="57435415"/>
<evidence type="ECO:0000259" key="3">
    <source>
        <dbReference type="Pfam" id="PF18912"/>
    </source>
</evidence>
<evidence type="ECO:0000313" key="14">
    <source>
        <dbReference type="EMBL" id="RGQ71402.1"/>
    </source>
</evidence>
<dbReference type="Proteomes" id="UP000283834">
    <property type="component" value="Unassembled WGS sequence"/>
</dbReference>
<protein>
    <submittedName>
        <fullName evidence="6">ComF family protein</fullName>
    </submittedName>
</protein>
<dbReference type="CDD" id="cd06223">
    <property type="entry name" value="PRTases_typeI"/>
    <property type="match status" value="1"/>
</dbReference>
<evidence type="ECO:0000313" key="15">
    <source>
        <dbReference type="EMBL" id="RGT41204.1"/>
    </source>
</evidence>
<dbReference type="Proteomes" id="UP001296643">
    <property type="component" value="Unassembled WGS sequence"/>
</dbReference>
<dbReference type="AlphaFoldDB" id="A0A396G8E1"/>
<dbReference type="EMBL" id="QSSX01000001">
    <property type="protein sequence ID" value="RGM26380.1"/>
    <property type="molecule type" value="Genomic_DNA"/>
</dbReference>
<organism evidence="6 25">
    <name type="scientific">Mediterraneibacter gnavus</name>
    <name type="common">Ruminococcus gnavus</name>
    <dbReference type="NCBI Taxonomy" id="33038"/>
    <lineage>
        <taxon>Bacteria</taxon>
        <taxon>Bacillati</taxon>
        <taxon>Bacillota</taxon>
        <taxon>Clostridia</taxon>
        <taxon>Lachnospirales</taxon>
        <taxon>Lachnospiraceae</taxon>
        <taxon>Mediterraneibacter</taxon>
    </lineage>
</organism>
<dbReference type="InterPro" id="IPR029057">
    <property type="entry name" value="PRTase-like"/>
</dbReference>
<dbReference type="EMBL" id="QRIS01000018">
    <property type="protein sequence ID" value="RHG83007.1"/>
    <property type="molecule type" value="Genomic_DNA"/>
</dbReference>
<accession>A0A396G8E1</accession>
<evidence type="ECO:0000313" key="16">
    <source>
        <dbReference type="EMBL" id="RHD08865.1"/>
    </source>
</evidence>
<dbReference type="Proteomes" id="UP001076974">
    <property type="component" value="Unassembled WGS sequence"/>
</dbReference>
<dbReference type="Proteomes" id="UP000283992">
    <property type="component" value="Unassembled WGS sequence"/>
</dbReference>
<reference evidence="8" key="7">
    <citation type="submission" date="2023-01" db="EMBL/GenBank/DDBJ databases">
        <title>Human gut microbiome strain richness.</title>
        <authorList>
            <person name="Chen-Liaw A."/>
        </authorList>
    </citation>
    <scope>NUCLEOTIDE SEQUENCE</scope>
    <source>
        <strain evidence="8">RTP21484st1_H11_RTP21484_190118</strain>
    </source>
</reference>
<dbReference type="Gene3D" id="3.40.50.2020">
    <property type="match status" value="1"/>
</dbReference>
<dbReference type="EMBL" id="JAJBOM010000001">
    <property type="protein sequence ID" value="MCB5617772.1"/>
    <property type="molecule type" value="Genomic_DNA"/>
</dbReference>
<dbReference type="Proteomes" id="UP001149331">
    <property type="component" value="Unassembled WGS sequence"/>
</dbReference>
<evidence type="ECO:0000313" key="13">
    <source>
        <dbReference type="EMBL" id="RGM26380.1"/>
    </source>
</evidence>
<dbReference type="EMBL" id="JAJBNC010000042">
    <property type="protein sequence ID" value="MCB5495464.1"/>
    <property type="molecule type" value="Genomic_DNA"/>
</dbReference>
<dbReference type="InterPro" id="IPR000836">
    <property type="entry name" value="PRTase_dom"/>
</dbReference>
<dbReference type="EMBL" id="JAAIRM010000001">
    <property type="protein sequence ID" value="NSI17809.1"/>
    <property type="molecule type" value="Genomic_DNA"/>
</dbReference>
<dbReference type="Proteomes" id="UP001296580">
    <property type="component" value="Unassembled WGS sequence"/>
</dbReference>
<evidence type="ECO:0000313" key="6">
    <source>
        <dbReference type="EMBL" id="MCZ0667188.1"/>
    </source>
</evidence>
<evidence type="ECO:0000313" key="19">
    <source>
        <dbReference type="Proteomes" id="UP000260808"/>
    </source>
</evidence>
<feature type="domain" description="Phosphoribosyltransferase" evidence="2">
    <location>
        <begin position="131"/>
        <end position="216"/>
    </location>
</feature>
<reference evidence="6" key="5">
    <citation type="submission" date="2022-11" db="EMBL/GenBank/DDBJ databases">
        <title>Temperate bacteriophages infecting mucin-degrading bacterium Ruminococcus gnavus from the human gut.</title>
        <authorList>
            <person name="Buttimer C."/>
        </authorList>
    </citation>
    <scope>NUCLEOTIDE SEQUENCE</scope>
    <source>
        <strain evidence="6">CCUG 49994</strain>
        <strain evidence="7">CCUG 52279</strain>
    </source>
</reference>
<evidence type="ECO:0000313" key="12">
    <source>
        <dbReference type="EMBL" id="NSI63809.1"/>
    </source>
</evidence>
<evidence type="ECO:0000313" key="17">
    <source>
        <dbReference type="EMBL" id="RHG83007.1"/>
    </source>
</evidence>
<dbReference type="Proteomes" id="UP000286137">
    <property type="component" value="Unassembled WGS sequence"/>
</dbReference>
<dbReference type="PANTHER" id="PTHR47505">
    <property type="entry name" value="DNA UTILIZATION PROTEIN YHGH"/>
    <property type="match status" value="1"/>
</dbReference>
<dbReference type="Proteomes" id="UP001079535">
    <property type="component" value="Unassembled WGS sequence"/>
</dbReference>
<evidence type="ECO:0000313" key="4">
    <source>
        <dbReference type="EMBL" id="MCB5495464.1"/>
    </source>
</evidence>
<dbReference type="Proteomes" id="UP000284472">
    <property type="component" value="Unassembled WGS sequence"/>
</dbReference>
<dbReference type="Proteomes" id="UP001296581">
    <property type="component" value="Unassembled WGS sequence"/>
</dbReference>
<evidence type="ECO:0000313" key="23">
    <source>
        <dbReference type="Proteomes" id="UP000284472"/>
    </source>
</evidence>
<dbReference type="EMBL" id="QRLN01000004">
    <property type="protein sequence ID" value="RHJ14647.1"/>
    <property type="molecule type" value="Genomic_DNA"/>
</dbReference>
<evidence type="ECO:0000313" key="22">
    <source>
        <dbReference type="Proteomes" id="UP000283992"/>
    </source>
</evidence>
<dbReference type="EMBL" id="JAPZEG010000001">
    <property type="protein sequence ID" value="MDE1202098.1"/>
    <property type="molecule type" value="Genomic_DNA"/>
</dbReference>
<dbReference type="EMBL" id="JAQMLA010000022">
    <property type="protein sequence ID" value="MDB8686836.1"/>
    <property type="molecule type" value="Genomic_DNA"/>
</dbReference>
<evidence type="ECO:0000259" key="2">
    <source>
        <dbReference type="Pfam" id="PF00156"/>
    </source>
</evidence>
<dbReference type="EMBL" id="JAAIRV010000004">
    <property type="protein sequence ID" value="NSI57420.1"/>
    <property type="molecule type" value="Genomic_DNA"/>
</dbReference>
<evidence type="ECO:0000313" key="10">
    <source>
        <dbReference type="EMBL" id="NSI17809.1"/>
    </source>
</evidence>
<evidence type="ECO:0000313" key="18">
    <source>
        <dbReference type="EMBL" id="RHJ14647.1"/>
    </source>
</evidence>
<dbReference type="InterPro" id="IPR044005">
    <property type="entry name" value="DZR_2"/>
</dbReference>
<evidence type="ECO:0000256" key="1">
    <source>
        <dbReference type="ARBA" id="ARBA00008007"/>
    </source>
</evidence>
<proteinExistence type="inferred from homology"/>
<dbReference type="EMBL" id="JAPRBD010000023">
    <property type="protein sequence ID" value="MCZ0690860.1"/>
    <property type="molecule type" value="Genomic_DNA"/>
</dbReference>
<reference evidence="9" key="6">
    <citation type="submission" date="2022-12" db="EMBL/GenBank/DDBJ databases">
        <title>Genome of R. gnavus strain RSHDN_120.</title>
        <authorList>
            <person name="Abdugheni R."/>
        </authorList>
    </citation>
    <scope>NUCLEOTIDE SEQUENCE</scope>
    <source>
        <strain evidence="9">RSHDN_120</strain>
    </source>
</reference>
<dbReference type="InterPro" id="IPR051910">
    <property type="entry name" value="ComF/GntX_DNA_util-trans"/>
</dbReference>
<dbReference type="Proteomes" id="UP000283981">
    <property type="component" value="Unassembled WGS sequence"/>
</dbReference>
<reference evidence="10" key="3">
    <citation type="submission" date="2020-02" db="EMBL/GenBank/DDBJ databases">
        <authorList>
            <person name="Littmann E."/>
            <person name="Sorbara M."/>
        </authorList>
    </citation>
    <scope>NUCLEOTIDE SEQUENCE</scope>
    <source>
        <strain evidence="12">MSK.11.9</strain>
        <strain evidence="11">MSK.15.32</strain>
        <strain evidence="10">MSK.22.53</strain>
    </source>
</reference>
<reference evidence="10" key="2">
    <citation type="journal article" date="2020" name="Cell Host Microbe">
        <title>Functional and Genomic Variation between Human-Derived Isolates of Lachnospiraceae Reveals Inter- and Intra-Species Diversity.</title>
        <authorList>
            <person name="Sorbara M.T."/>
            <person name="Littmann E.R."/>
            <person name="Fontana E."/>
            <person name="Moody T.U."/>
            <person name="Kohout C.E."/>
            <person name="Gjonbalaj M."/>
            <person name="Eaton V."/>
            <person name="Seok R."/>
            <person name="Leiner I.M."/>
            <person name="Pamer E.G."/>
        </authorList>
    </citation>
    <scope>NUCLEOTIDE SEQUENCE</scope>
    <source>
        <strain evidence="12">MSK.11.9</strain>
        <strain evidence="11">MSK.15.32</strain>
        <strain evidence="10">MSK.22.53</strain>
    </source>
</reference>
<evidence type="ECO:0000313" key="21">
    <source>
        <dbReference type="Proteomes" id="UP000283981"/>
    </source>
</evidence>
<evidence type="ECO:0000313" key="7">
    <source>
        <dbReference type="EMBL" id="MCZ0690860.1"/>
    </source>
</evidence>
<reference evidence="19 20" key="1">
    <citation type="submission" date="2018-08" db="EMBL/GenBank/DDBJ databases">
        <title>A genome reference for cultivated species of the human gut microbiota.</title>
        <authorList>
            <person name="Zou Y."/>
            <person name="Xue W."/>
            <person name="Luo G."/>
        </authorList>
    </citation>
    <scope>NUCLEOTIDE SEQUENCE [LARGE SCALE GENOMIC DNA]</scope>
    <source>
        <strain evidence="15 20">AF19-16AC</strain>
        <strain evidence="14 24">AF27-4BH</strain>
        <strain evidence="18 22">AM12-54</strain>
        <strain evidence="17 21">AM21-18</strain>
        <strain evidence="16 23">AM32-6</strain>
        <strain evidence="13 19">TF01-20-2</strain>
    </source>
</reference>
<dbReference type="Proteomes" id="UP001212160">
    <property type="component" value="Unassembled WGS sequence"/>
</dbReference>
<dbReference type="Proteomes" id="UP001297370">
    <property type="component" value="Unassembled WGS sequence"/>
</dbReference>
<evidence type="ECO:0000313" key="5">
    <source>
        <dbReference type="EMBL" id="MCB5617772.1"/>
    </source>
</evidence>